<evidence type="ECO:0000256" key="6">
    <source>
        <dbReference type="SAM" id="MobiDB-lite"/>
    </source>
</evidence>
<dbReference type="PANTHER" id="PTHR10183:SF379">
    <property type="entry name" value="CALPAIN-5"/>
    <property type="match status" value="1"/>
</dbReference>
<organism evidence="9 10">
    <name type="scientific">Durusdinium trenchii</name>
    <dbReference type="NCBI Taxonomy" id="1381693"/>
    <lineage>
        <taxon>Eukaryota</taxon>
        <taxon>Sar</taxon>
        <taxon>Alveolata</taxon>
        <taxon>Dinophyceae</taxon>
        <taxon>Suessiales</taxon>
        <taxon>Symbiodiniaceae</taxon>
        <taxon>Durusdinium</taxon>
    </lineage>
</organism>
<feature type="region of interest" description="Disordered" evidence="6">
    <location>
        <begin position="455"/>
        <end position="481"/>
    </location>
</feature>
<feature type="region of interest" description="Disordered" evidence="6">
    <location>
        <begin position="681"/>
        <end position="1081"/>
    </location>
</feature>
<feature type="region of interest" description="Disordered" evidence="6">
    <location>
        <begin position="622"/>
        <end position="642"/>
    </location>
</feature>
<dbReference type="InterPro" id="IPR001300">
    <property type="entry name" value="Peptidase_C2_calpain_cat"/>
</dbReference>
<protein>
    <recommendedName>
        <fullName evidence="8">Calpain catalytic domain-containing protein</fullName>
    </recommendedName>
</protein>
<keyword evidence="4 5" id="KW-0788">Thiol protease</keyword>
<accession>A0ABP0N0P7</accession>
<feature type="compositionally biased region" description="Low complexity" evidence="6">
    <location>
        <begin position="770"/>
        <end position="781"/>
    </location>
</feature>
<dbReference type="CDD" id="cd00044">
    <property type="entry name" value="CysPc"/>
    <property type="match status" value="1"/>
</dbReference>
<dbReference type="InterPro" id="IPR000169">
    <property type="entry name" value="Pept_cys_AS"/>
</dbReference>
<evidence type="ECO:0000256" key="2">
    <source>
        <dbReference type="ARBA" id="ARBA00022670"/>
    </source>
</evidence>
<dbReference type="Proteomes" id="UP001642484">
    <property type="component" value="Unassembled WGS sequence"/>
</dbReference>
<dbReference type="SUPFAM" id="SSF54001">
    <property type="entry name" value="Cysteine proteinases"/>
    <property type="match status" value="1"/>
</dbReference>
<dbReference type="PRINTS" id="PR00704">
    <property type="entry name" value="CALPAIN"/>
</dbReference>
<keyword evidence="3 5" id="KW-0378">Hydrolase</keyword>
<keyword evidence="2 5" id="KW-0645">Protease</keyword>
<dbReference type="PROSITE" id="PS50203">
    <property type="entry name" value="CALPAIN_CAT"/>
    <property type="match status" value="1"/>
</dbReference>
<feature type="compositionally biased region" description="Basic and acidic residues" evidence="6">
    <location>
        <begin position="820"/>
        <end position="842"/>
    </location>
</feature>
<dbReference type="PANTHER" id="PTHR10183">
    <property type="entry name" value="CALPAIN"/>
    <property type="match status" value="1"/>
</dbReference>
<evidence type="ECO:0000256" key="7">
    <source>
        <dbReference type="SAM" id="SignalP"/>
    </source>
</evidence>
<feature type="compositionally biased region" description="Basic and acidic residues" evidence="6">
    <location>
        <begin position="946"/>
        <end position="958"/>
    </location>
</feature>
<evidence type="ECO:0000313" key="9">
    <source>
        <dbReference type="EMBL" id="CAK9056617.1"/>
    </source>
</evidence>
<evidence type="ECO:0000256" key="3">
    <source>
        <dbReference type="ARBA" id="ARBA00022801"/>
    </source>
</evidence>
<feature type="compositionally biased region" description="Basic and acidic residues" evidence="6">
    <location>
        <begin position="985"/>
        <end position="1002"/>
    </location>
</feature>
<keyword evidence="10" id="KW-1185">Reference proteome</keyword>
<feature type="compositionally biased region" description="Polar residues" evidence="6">
    <location>
        <begin position="966"/>
        <end position="975"/>
    </location>
</feature>
<reference evidence="9 10" key="1">
    <citation type="submission" date="2024-02" db="EMBL/GenBank/DDBJ databases">
        <authorList>
            <person name="Chen Y."/>
            <person name="Shah S."/>
            <person name="Dougan E. K."/>
            <person name="Thang M."/>
            <person name="Chan C."/>
        </authorList>
    </citation>
    <scope>NUCLEOTIDE SEQUENCE [LARGE SCALE GENOMIC DNA]</scope>
</reference>
<feature type="compositionally biased region" description="Basic and acidic residues" evidence="6">
    <location>
        <begin position="758"/>
        <end position="769"/>
    </location>
</feature>
<proteinExistence type="inferred from homology"/>
<feature type="active site" evidence="5">
    <location>
        <position position="1483"/>
    </location>
</feature>
<feature type="compositionally biased region" description="Polar residues" evidence="6">
    <location>
        <begin position="633"/>
        <end position="642"/>
    </location>
</feature>
<feature type="compositionally biased region" description="Polar residues" evidence="6">
    <location>
        <begin position="456"/>
        <end position="468"/>
    </location>
</feature>
<feature type="compositionally biased region" description="Basic and acidic residues" evidence="6">
    <location>
        <begin position="905"/>
        <end position="919"/>
    </location>
</feature>
<feature type="domain" description="Calpain catalytic" evidence="8">
    <location>
        <begin position="1233"/>
        <end position="1540"/>
    </location>
</feature>
<feature type="compositionally biased region" description="Polar residues" evidence="6">
    <location>
        <begin position="890"/>
        <end position="902"/>
    </location>
</feature>
<feature type="active site" evidence="5">
    <location>
        <position position="1463"/>
    </location>
</feature>
<feature type="chain" id="PRO_5045556505" description="Calpain catalytic domain-containing protein" evidence="7">
    <location>
        <begin position="19"/>
        <end position="1772"/>
    </location>
</feature>
<sequence>MGVVWFRSLGCLFENVFAHLNLVLELLSLADRDLVQRGFYQVTRHQLDEKKACPAMYFIAQGMYSTTSECVTCRMQLRESGNPVDENRADLAVAEMLRLLDKWEGDPAVVVQALKSNSSKFFLSSRQLRQLIGVFERPQHRIELCVTLFNRIMDPEHAKLYRGRIGSFEDLLVFSRRIGMARSFPYMQPEFEQFHFNFHFHDERACISNLLAISSREDPGYIRNPVCSYVCAATQRNFMNRKYLKEKNLDLKKVFDSFDGADGNGEVGYIKLIRGLEGLSWPNPEIERSENELKEKRGWEEVTFIHQGELYVTVFRCLNANGHGTMVRGDWTILQQVTDDAFRTAIYRAPFSKAELDEVCAVLGGQARSNLLPYTPFNIFRPSDRNFLDTGSEQAFSDYMCELVESQGSKAFDEAPAETAPTIWGSSGHLTKEHVELASREVEQTGTTVALRRTTGRQNDWSRTTSGPRGSLSGGLAVGNNPDAAQRRLERLYQLLRAEDGMSLRLQPPKPLGGSIIRQQLAQLTSRTEQLELEMKQKLRGINSDDPENSNAALQQHIRDMLLEQRRLVEELQREIAQEPHPEELDSPRLAPQEDSMPFNQTFTVQHSSTPVMFEPPRPAYTETARGLGSGQREGSSKWQPSVLVSKSASPIAQSPSGDLPELRVDAIDFKLKPYDFELRRRAWRSPPSAAPEQRTELPHAPQEVEGNEPELESPRLAPPEESMPRVRKRYDSGLPAGGSPSSAKFVAEDSSEPPHAPLEEPAARKRFDSGLPAGGSPSSAKFVAEDSSEPPHAPLEEPAARSDSGLPARGSPSSAKLVQEGRSEPQHAPQEESGARSKRYDSVLPARGLLSPARFVAGDRLEPPRAPQDESGARMKVSHPEVPVWGFPSSASQFLAAQSTEPPHAPREVCEERPKPDHSVPAVWGSPSSPSQLMAEQSAEPPAAPREDSEERTKPDHSVPAVWGSPSSPSQLMAEQSAEPPAAPREDSEERMQPHDSELPARRSMSPASKPVPKQMTEHPRAPRERSADRMPDQDPDTHHLEDADQPPAKATPAERPLSKKVPVQGEKGASSGHDDEGKSAMEWQKQQLADGIVLLKRWVGFEHTCLQLRVSNKKLSDMKFTVNIASSLNLEFEKPPAAKGKTSCCVTAMSATETDICYLQQVEHGKAAKLSLAFSWEPLPLDRKQLQALNEEDERRQRDIVTRLKQKGITTSQIRSAAKIQDACKAHGFPRFVDAEFMPTDSSLFEDPTHQNHPPVIWKRPEDFCKGSVRIFSDDIAPSDIKQGALGDCWFLAALAAMAEEPDLVHRVFANNGEANEQGVYEISCFKNGRPTTIVVDDFLPCSPNTGKPCYAHVDLQGRNANELWVMLLEKAWAKLHGSYERIESGMPYRALMDLLGAAGKEYHLETEKKPDGLVSKDKFFSMLCRYDEAGYLMVAGTPGSDTFTKGDKSKTPLSGLIPGHAYTLLSAHEAKGVRLLKLRNPWGDHEWTGDWSDKSSLWTQPMKDAFHPSFDANDGEFWMCERDFLSHFSSVGVCFISDSWATSRTALSSDVTDLCSQLVCIKTVAPIKKGFISLIQEDTRIKGAPSYTQLSFALYGPVVDGKPKAEVLRSHLWPVRELVEEIPHEKPLPAGEYWVAVFTPDKVPDRPLTLVLQLDAQHSQVTTRAVDDRLRESLALASALTGNPKPLGPASSHGAWLPNGGYAFAVSCPQPGVVMSFDFAPCKGLALRGKGSKVEMSFKGQETKLVGELQPLSNKKSFSVSTSCRMPVG</sequence>
<feature type="compositionally biased region" description="Polar residues" evidence="6">
    <location>
        <begin position="927"/>
        <end position="936"/>
    </location>
</feature>
<feature type="compositionally biased region" description="Basic and acidic residues" evidence="6">
    <location>
        <begin position="575"/>
        <end position="587"/>
    </location>
</feature>
<comment type="caution">
    <text evidence="9">The sequence shown here is derived from an EMBL/GenBank/DDBJ whole genome shotgun (WGS) entry which is preliminary data.</text>
</comment>
<evidence type="ECO:0000256" key="5">
    <source>
        <dbReference type="PROSITE-ProRule" id="PRU00239"/>
    </source>
</evidence>
<dbReference type="PROSITE" id="PS00139">
    <property type="entry name" value="THIOL_PROTEASE_CYS"/>
    <property type="match status" value="1"/>
</dbReference>
<feature type="compositionally biased region" description="Basic and acidic residues" evidence="6">
    <location>
        <begin position="1017"/>
        <end position="1044"/>
    </location>
</feature>
<evidence type="ECO:0000313" key="10">
    <source>
        <dbReference type="Proteomes" id="UP001642484"/>
    </source>
</evidence>
<gene>
    <name evidence="9" type="ORF">CCMP2556_LOCUS28044</name>
</gene>
<evidence type="ECO:0000256" key="1">
    <source>
        <dbReference type="ARBA" id="ARBA00007623"/>
    </source>
</evidence>
<keyword evidence="7" id="KW-0732">Signal</keyword>
<feature type="compositionally biased region" description="Low complexity" evidence="6">
    <location>
        <begin position="733"/>
        <end position="744"/>
    </location>
</feature>
<feature type="active site" evidence="5">
    <location>
        <position position="1291"/>
    </location>
</feature>
<dbReference type="SMART" id="SM00230">
    <property type="entry name" value="CysPc"/>
    <property type="match status" value="1"/>
</dbReference>
<dbReference type="Pfam" id="PF00648">
    <property type="entry name" value="Peptidase_C2"/>
    <property type="match status" value="1"/>
</dbReference>
<dbReference type="InterPro" id="IPR022684">
    <property type="entry name" value="Calpain_cysteine_protease"/>
</dbReference>
<name>A0ABP0N0P7_9DINO</name>
<dbReference type="Gene3D" id="3.90.70.10">
    <property type="entry name" value="Cysteine proteinases"/>
    <property type="match status" value="1"/>
</dbReference>
<comment type="similarity">
    <text evidence="1">Belongs to the peptidase C2 family.</text>
</comment>
<dbReference type="EMBL" id="CAXAMN010020779">
    <property type="protein sequence ID" value="CAK9056617.1"/>
    <property type="molecule type" value="Genomic_DNA"/>
</dbReference>
<feature type="region of interest" description="Disordered" evidence="6">
    <location>
        <begin position="575"/>
        <end position="594"/>
    </location>
</feature>
<evidence type="ECO:0000259" key="8">
    <source>
        <dbReference type="PROSITE" id="PS50203"/>
    </source>
</evidence>
<feature type="compositionally biased region" description="Basic and acidic residues" evidence="6">
    <location>
        <begin position="858"/>
        <end position="874"/>
    </location>
</feature>
<evidence type="ECO:0000256" key="4">
    <source>
        <dbReference type="ARBA" id="ARBA00022807"/>
    </source>
</evidence>
<feature type="signal peptide" evidence="7">
    <location>
        <begin position="1"/>
        <end position="18"/>
    </location>
</feature>
<dbReference type="InterPro" id="IPR038765">
    <property type="entry name" value="Papain-like_cys_pep_sf"/>
</dbReference>